<comment type="caution">
    <text evidence="2">The sequence shown here is derived from an EMBL/GenBank/DDBJ whole genome shotgun (WGS) entry which is preliminary data.</text>
</comment>
<dbReference type="InterPro" id="IPR001608">
    <property type="entry name" value="Ala_racemase_N"/>
</dbReference>
<proteinExistence type="predicted"/>
<feature type="domain" description="Alanine racemase N-terminal" evidence="1">
    <location>
        <begin position="1"/>
        <end position="85"/>
    </location>
</feature>
<dbReference type="Proteomes" id="UP000688137">
    <property type="component" value="Unassembled WGS sequence"/>
</dbReference>
<organism evidence="2 3">
    <name type="scientific">Paramecium primaurelia</name>
    <dbReference type="NCBI Taxonomy" id="5886"/>
    <lineage>
        <taxon>Eukaryota</taxon>
        <taxon>Sar</taxon>
        <taxon>Alveolata</taxon>
        <taxon>Ciliophora</taxon>
        <taxon>Intramacronucleata</taxon>
        <taxon>Oligohymenophorea</taxon>
        <taxon>Peniculida</taxon>
        <taxon>Parameciidae</taxon>
        <taxon>Paramecium</taxon>
    </lineage>
</organism>
<accession>A0A8S1N6L8</accession>
<sequence length="152" mass="17715">MGRMGFRKVSDVKLTQQITNLKVVGIMTHLAREYEAPQNYEIATRTQVDLFQDFISQLTLEPTVIKHVDNSAAQVKKKFTQFDMLELDLLLMEKIKNNSKTLDEQLNLFSIIGKPLLLLYKEMFHLIALLVTLESKKQDQIENQDNHHQSWL</sequence>
<evidence type="ECO:0000313" key="2">
    <source>
        <dbReference type="EMBL" id="CAD8085731.1"/>
    </source>
</evidence>
<evidence type="ECO:0000259" key="1">
    <source>
        <dbReference type="Pfam" id="PF01168"/>
    </source>
</evidence>
<dbReference type="EMBL" id="CAJJDM010000078">
    <property type="protein sequence ID" value="CAD8085731.1"/>
    <property type="molecule type" value="Genomic_DNA"/>
</dbReference>
<reference evidence="2" key="1">
    <citation type="submission" date="2021-01" db="EMBL/GenBank/DDBJ databases">
        <authorList>
            <consortium name="Genoscope - CEA"/>
            <person name="William W."/>
        </authorList>
    </citation>
    <scope>NUCLEOTIDE SEQUENCE</scope>
</reference>
<dbReference type="AlphaFoldDB" id="A0A8S1N6L8"/>
<evidence type="ECO:0000313" key="3">
    <source>
        <dbReference type="Proteomes" id="UP000688137"/>
    </source>
</evidence>
<gene>
    <name evidence="2" type="ORF">PPRIM_AZ9-3.1.T0750026</name>
</gene>
<keyword evidence="3" id="KW-1185">Reference proteome</keyword>
<dbReference type="Pfam" id="PF01168">
    <property type="entry name" value="Ala_racemase_N"/>
    <property type="match status" value="1"/>
</dbReference>
<name>A0A8S1N6L8_PARPR</name>
<protein>
    <recommendedName>
        <fullName evidence="1">Alanine racemase N-terminal domain-containing protein</fullName>
    </recommendedName>
</protein>